<evidence type="ECO:0000259" key="3">
    <source>
        <dbReference type="PROSITE" id="PS50887"/>
    </source>
</evidence>
<dbReference type="Pfam" id="PF00989">
    <property type="entry name" value="PAS"/>
    <property type="match status" value="1"/>
</dbReference>
<dbReference type="FunFam" id="3.30.70.270:FF:000001">
    <property type="entry name" value="Diguanylate cyclase domain protein"/>
    <property type="match status" value="1"/>
</dbReference>
<keyword evidence="5" id="KW-1185">Reference proteome</keyword>
<feature type="transmembrane region" description="Helical" evidence="2">
    <location>
        <begin position="96"/>
        <end position="118"/>
    </location>
</feature>
<feature type="transmembrane region" description="Helical" evidence="2">
    <location>
        <begin position="45"/>
        <end position="61"/>
    </location>
</feature>
<accession>A0A518CZ78</accession>
<dbReference type="InterPro" id="IPR000160">
    <property type="entry name" value="GGDEF_dom"/>
</dbReference>
<dbReference type="Gene3D" id="3.30.70.270">
    <property type="match status" value="1"/>
</dbReference>
<dbReference type="EC" id="2.7.7.65" evidence="4"/>
<dbReference type="InterPro" id="IPR029787">
    <property type="entry name" value="Nucleotide_cyclase"/>
</dbReference>
<sequence length="471" mass="50180">MNASRDTTDGEHDGHARSRVAALRAVLAIGVSVFAIDLWLPSSLVLGSLLILPVLASAWLQSPRFTNVVTVACAFAGIFGAVIGLGGGATSPPTTVALQMACSLFVILVSGQLALMRIRSEVRLDRSRELVATALRSIADAVVTTDRNDLVTLVNGPAQQLLGADAAAARGRPLDRVVRLERDPQTMTPADPRAPRRRLLVVTEGGQEIRRPVEVTSSPIVGVRGEDFGRVLVLRDASDVVAFEERMRELAYRDGLTGLANRRSLEERLDLELKHARRARVRLGVLFLDLDKFKAINDTYGHRAGDQLLVAVGERLSAALREADTVARISGDEFCVLVPEVGSREDLGVVANKLLDAVVRPVVLEGVAVPISPSIGAALYPDDAGSADELLSCADAAMYRAKGLGGAGWAVHDGATQRWSPAAHAAVEDPRRRPNDARSSANDAPTAQRTPAPHEGATTGNSIENGTRNDR</sequence>
<dbReference type="CDD" id="cd01949">
    <property type="entry name" value="GGDEF"/>
    <property type="match status" value="1"/>
</dbReference>
<feature type="domain" description="GGDEF" evidence="3">
    <location>
        <begin position="281"/>
        <end position="414"/>
    </location>
</feature>
<dbReference type="InterPro" id="IPR052155">
    <property type="entry name" value="Biofilm_reg_signaling"/>
</dbReference>
<dbReference type="InterPro" id="IPR035965">
    <property type="entry name" value="PAS-like_dom_sf"/>
</dbReference>
<dbReference type="OrthoDB" id="244535at2"/>
<dbReference type="Proteomes" id="UP000319342">
    <property type="component" value="Chromosome"/>
</dbReference>
<keyword evidence="2" id="KW-0812">Transmembrane</keyword>
<evidence type="ECO:0000256" key="1">
    <source>
        <dbReference type="SAM" id="MobiDB-lite"/>
    </source>
</evidence>
<feature type="transmembrane region" description="Helical" evidence="2">
    <location>
        <begin position="21"/>
        <end position="39"/>
    </location>
</feature>
<keyword evidence="2" id="KW-1133">Transmembrane helix</keyword>
<feature type="compositionally biased region" description="Polar residues" evidence="1">
    <location>
        <begin position="437"/>
        <end position="449"/>
    </location>
</feature>
<dbReference type="GO" id="GO:0006355">
    <property type="term" value="P:regulation of DNA-templated transcription"/>
    <property type="evidence" value="ECO:0007669"/>
    <property type="project" value="InterPro"/>
</dbReference>
<dbReference type="NCBIfam" id="TIGR00254">
    <property type="entry name" value="GGDEF"/>
    <property type="match status" value="1"/>
</dbReference>
<dbReference type="Pfam" id="PF00990">
    <property type="entry name" value="GGDEF"/>
    <property type="match status" value="1"/>
</dbReference>
<feature type="compositionally biased region" description="Polar residues" evidence="1">
    <location>
        <begin position="458"/>
        <end position="471"/>
    </location>
</feature>
<keyword evidence="4" id="KW-0808">Transferase</keyword>
<dbReference type="PANTHER" id="PTHR44757">
    <property type="entry name" value="DIGUANYLATE CYCLASE DGCP"/>
    <property type="match status" value="1"/>
</dbReference>
<dbReference type="InterPro" id="IPR000014">
    <property type="entry name" value="PAS"/>
</dbReference>
<evidence type="ECO:0000256" key="2">
    <source>
        <dbReference type="SAM" id="Phobius"/>
    </source>
</evidence>
<keyword evidence="4" id="KW-0548">Nucleotidyltransferase</keyword>
<dbReference type="InterPro" id="IPR043128">
    <property type="entry name" value="Rev_trsase/Diguanyl_cyclase"/>
</dbReference>
<dbReference type="Gene3D" id="3.30.450.20">
    <property type="entry name" value="PAS domain"/>
    <property type="match status" value="1"/>
</dbReference>
<dbReference type="PANTHER" id="PTHR44757:SF2">
    <property type="entry name" value="BIOFILM ARCHITECTURE MAINTENANCE PROTEIN MBAA"/>
    <property type="match status" value="1"/>
</dbReference>
<dbReference type="SUPFAM" id="SSF55073">
    <property type="entry name" value="Nucleotide cyclase"/>
    <property type="match status" value="1"/>
</dbReference>
<dbReference type="SUPFAM" id="SSF55785">
    <property type="entry name" value="PYP-like sensor domain (PAS domain)"/>
    <property type="match status" value="1"/>
</dbReference>
<dbReference type="GO" id="GO:0052621">
    <property type="term" value="F:diguanylate cyclase activity"/>
    <property type="evidence" value="ECO:0007669"/>
    <property type="project" value="UniProtKB-EC"/>
</dbReference>
<evidence type="ECO:0000313" key="4">
    <source>
        <dbReference type="EMBL" id="QDU84534.1"/>
    </source>
</evidence>
<dbReference type="CDD" id="cd00130">
    <property type="entry name" value="PAS"/>
    <property type="match status" value="1"/>
</dbReference>
<dbReference type="SMART" id="SM00267">
    <property type="entry name" value="GGDEF"/>
    <property type="match status" value="1"/>
</dbReference>
<dbReference type="NCBIfam" id="TIGR00229">
    <property type="entry name" value="sensory_box"/>
    <property type="match status" value="1"/>
</dbReference>
<organism evidence="4 5">
    <name type="scientific">Rohdeia mirabilis</name>
    <dbReference type="NCBI Taxonomy" id="2528008"/>
    <lineage>
        <taxon>Bacteria</taxon>
        <taxon>Pseudomonadati</taxon>
        <taxon>Planctomycetota</taxon>
        <taxon>Planctomycetia</taxon>
        <taxon>Planctomycetia incertae sedis</taxon>
        <taxon>Rohdeia</taxon>
    </lineage>
</organism>
<proteinExistence type="predicted"/>
<dbReference type="AlphaFoldDB" id="A0A518CZ78"/>
<dbReference type="EMBL" id="CP036290">
    <property type="protein sequence ID" value="QDU84534.1"/>
    <property type="molecule type" value="Genomic_DNA"/>
</dbReference>
<gene>
    <name evidence="4" type="primary">yegE</name>
    <name evidence="4" type="ORF">Pla163_16450</name>
</gene>
<feature type="region of interest" description="Disordered" evidence="1">
    <location>
        <begin position="420"/>
        <end position="471"/>
    </location>
</feature>
<dbReference type="PROSITE" id="PS50887">
    <property type="entry name" value="GGDEF"/>
    <property type="match status" value="1"/>
</dbReference>
<name>A0A518CZ78_9BACT</name>
<feature type="transmembrane region" description="Helical" evidence="2">
    <location>
        <begin position="68"/>
        <end position="90"/>
    </location>
</feature>
<protein>
    <submittedName>
        <fullName evidence="4">Putative diguanylate cyclase YegE</fullName>
        <ecNumber evidence="4">2.7.7.65</ecNumber>
    </submittedName>
</protein>
<evidence type="ECO:0000313" key="5">
    <source>
        <dbReference type="Proteomes" id="UP000319342"/>
    </source>
</evidence>
<keyword evidence="2" id="KW-0472">Membrane</keyword>
<dbReference type="RefSeq" id="WP_145186254.1">
    <property type="nucleotide sequence ID" value="NZ_CP036290.1"/>
</dbReference>
<reference evidence="4 5" key="1">
    <citation type="submission" date="2019-02" db="EMBL/GenBank/DDBJ databases">
        <title>Deep-cultivation of Planctomycetes and their phenomic and genomic characterization uncovers novel biology.</title>
        <authorList>
            <person name="Wiegand S."/>
            <person name="Jogler M."/>
            <person name="Boedeker C."/>
            <person name="Pinto D."/>
            <person name="Vollmers J."/>
            <person name="Rivas-Marin E."/>
            <person name="Kohn T."/>
            <person name="Peeters S.H."/>
            <person name="Heuer A."/>
            <person name="Rast P."/>
            <person name="Oberbeckmann S."/>
            <person name="Bunk B."/>
            <person name="Jeske O."/>
            <person name="Meyerdierks A."/>
            <person name="Storesund J.E."/>
            <person name="Kallscheuer N."/>
            <person name="Luecker S."/>
            <person name="Lage O.M."/>
            <person name="Pohl T."/>
            <person name="Merkel B.J."/>
            <person name="Hornburger P."/>
            <person name="Mueller R.-W."/>
            <person name="Bruemmer F."/>
            <person name="Labrenz M."/>
            <person name="Spormann A.M."/>
            <person name="Op den Camp H."/>
            <person name="Overmann J."/>
            <person name="Amann R."/>
            <person name="Jetten M.S.M."/>
            <person name="Mascher T."/>
            <person name="Medema M.H."/>
            <person name="Devos D.P."/>
            <person name="Kaster A.-K."/>
            <person name="Ovreas L."/>
            <person name="Rohde M."/>
            <person name="Galperin M.Y."/>
            <person name="Jogler C."/>
        </authorList>
    </citation>
    <scope>NUCLEOTIDE SEQUENCE [LARGE SCALE GENOMIC DNA]</scope>
    <source>
        <strain evidence="4 5">Pla163</strain>
    </source>
</reference>
<feature type="compositionally biased region" description="Basic and acidic residues" evidence="1">
    <location>
        <begin position="426"/>
        <end position="436"/>
    </location>
</feature>
<dbReference type="InterPro" id="IPR013767">
    <property type="entry name" value="PAS_fold"/>
</dbReference>